<gene>
    <name evidence="8" type="ORF">UFOPK2292_00971</name>
</gene>
<dbReference type="PANTHER" id="PTHR12137">
    <property type="entry name" value="CARBOHYDRATE SULFOTRANSFERASE"/>
    <property type="match status" value="1"/>
</dbReference>
<dbReference type="InterPro" id="IPR018011">
    <property type="entry name" value="Carb_sulfotrans_8-10"/>
</dbReference>
<accession>A0A6J6MIX3</accession>
<reference evidence="8" key="1">
    <citation type="submission" date="2020-05" db="EMBL/GenBank/DDBJ databases">
        <authorList>
            <person name="Chiriac C."/>
            <person name="Salcher M."/>
            <person name="Ghai R."/>
            <person name="Kavagutti S V."/>
        </authorList>
    </citation>
    <scope>NUCLEOTIDE SEQUENCE</scope>
</reference>
<comment type="subcellular location">
    <subcellularLocation>
        <location evidence="1">Golgi apparatus membrane</location>
        <topology evidence="1">Single-pass type II membrane protein</topology>
    </subcellularLocation>
</comment>
<evidence type="ECO:0000256" key="7">
    <source>
        <dbReference type="ARBA" id="ARBA00023180"/>
    </source>
</evidence>
<dbReference type="InterPro" id="IPR005331">
    <property type="entry name" value="Sulfotransferase"/>
</dbReference>
<evidence type="ECO:0000256" key="2">
    <source>
        <dbReference type="ARBA" id="ARBA00022679"/>
    </source>
</evidence>
<protein>
    <submittedName>
        <fullName evidence="8">Unannotated protein</fullName>
    </submittedName>
</protein>
<keyword evidence="6" id="KW-0472">Membrane</keyword>
<evidence type="ECO:0000313" key="8">
    <source>
        <dbReference type="EMBL" id="CAB4674170.1"/>
    </source>
</evidence>
<evidence type="ECO:0000256" key="5">
    <source>
        <dbReference type="ARBA" id="ARBA00023034"/>
    </source>
</evidence>
<keyword evidence="2" id="KW-0808">Transferase</keyword>
<dbReference type="AlphaFoldDB" id="A0A6J6MIX3"/>
<dbReference type="GO" id="GO:0008146">
    <property type="term" value="F:sulfotransferase activity"/>
    <property type="evidence" value="ECO:0007669"/>
    <property type="project" value="InterPro"/>
</dbReference>
<dbReference type="PANTHER" id="PTHR12137:SF54">
    <property type="entry name" value="CARBOHYDRATE SULFOTRANSFERASE"/>
    <property type="match status" value="1"/>
</dbReference>
<keyword evidence="7" id="KW-0325">Glycoprotein</keyword>
<dbReference type="GO" id="GO:0000139">
    <property type="term" value="C:Golgi membrane"/>
    <property type="evidence" value="ECO:0007669"/>
    <property type="project" value="UniProtKB-SubCell"/>
</dbReference>
<name>A0A6J6MIX3_9ZZZZ</name>
<dbReference type="GO" id="GO:0016051">
    <property type="term" value="P:carbohydrate biosynthetic process"/>
    <property type="evidence" value="ECO:0007669"/>
    <property type="project" value="InterPro"/>
</dbReference>
<evidence type="ECO:0000256" key="1">
    <source>
        <dbReference type="ARBA" id="ARBA00004323"/>
    </source>
</evidence>
<sequence length="319" mass="36440">MISEKEFPLKPYAGFILVAPSIKVMYCPTTKVACSSIKMLLAKASGSYDQSRLDRLISPHMARSQTIHELGVSGLTKLIDMKAKQIDEILHSPDWLRVYATRDPLSRAYSAWENRIFSRAPGTPDNAIKLCQDQLADGRINITESFALFAKMISEQTNEFMDDHHFLPQSHIVHPDKFNYNMKVRVEQPSEMQTLVDEVNRRASTALTLERHNVGFGIKLDQVCDQHTANRLQAVYAMDYEMFQFETRAFPATIAPLVLSATETAMLRGFRASIERLQAVSFTARSLTGFRFGWRQIYKSIVRKASFGKKYNDPQNLFW</sequence>
<dbReference type="EMBL" id="CAEZWU010000147">
    <property type="protein sequence ID" value="CAB4674170.1"/>
    <property type="molecule type" value="Genomic_DNA"/>
</dbReference>
<dbReference type="Pfam" id="PF03567">
    <property type="entry name" value="Sulfotransfer_2"/>
    <property type="match status" value="1"/>
</dbReference>
<evidence type="ECO:0000256" key="6">
    <source>
        <dbReference type="ARBA" id="ARBA00023136"/>
    </source>
</evidence>
<keyword evidence="3" id="KW-0812">Transmembrane</keyword>
<evidence type="ECO:0000256" key="3">
    <source>
        <dbReference type="ARBA" id="ARBA00022692"/>
    </source>
</evidence>
<keyword evidence="5" id="KW-0333">Golgi apparatus</keyword>
<proteinExistence type="predicted"/>
<evidence type="ECO:0000256" key="4">
    <source>
        <dbReference type="ARBA" id="ARBA00022989"/>
    </source>
</evidence>
<organism evidence="8">
    <name type="scientific">freshwater metagenome</name>
    <dbReference type="NCBI Taxonomy" id="449393"/>
    <lineage>
        <taxon>unclassified sequences</taxon>
        <taxon>metagenomes</taxon>
        <taxon>ecological metagenomes</taxon>
    </lineage>
</organism>
<keyword evidence="4" id="KW-1133">Transmembrane helix</keyword>